<protein>
    <submittedName>
        <fullName evidence="1">Uncharacterized protein</fullName>
    </submittedName>
</protein>
<dbReference type="EMBL" id="WHUW01000066">
    <property type="protein sequence ID" value="KAF8429840.1"/>
    <property type="molecule type" value="Genomic_DNA"/>
</dbReference>
<name>A0AAD4G9D0_BOLED</name>
<evidence type="ECO:0000313" key="1">
    <source>
        <dbReference type="EMBL" id="KAF8429840.1"/>
    </source>
</evidence>
<dbReference type="AlphaFoldDB" id="A0AAD4G9D0"/>
<reference evidence="1" key="1">
    <citation type="submission" date="2019-10" db="EMBL/GenBank/DDBJ databases">
        <authorList>
            <consortium name="DOE Joint Genome Institute"/>
            <person name="Kuo A."/>
            <person name="Miyauchi S."/>
            <person name="Kiss E."/>
            <person name="Drula E."/>
            <person name="Kohler A."/>
            <person name="Sanchez-Garcia M."/>
            <person name="Andreopoulos B."/>
            <person name="Barry K.W."/>
            <person name="Bonito G."/>
            <person name="Buee M."/>
            <person name="Carver A."/>
            <person name="Chen C."/>
            <person name="Cichocki N."/>
            <person name="Clum A."/>
            <person name="Culley D."/>
            <person name="Crous P.W."/>
            <person name="Fauchery L."/>
            <person name="Girlanda M."/>
            <person name="Hayes R."/>
            <person name="Keri Z."/>
            <person name="LaButti K."/>
            <person name="Lipzen A."/>
            <person name="Lombard V."/>
            <person name="Magnuson J."/>
            <person name="Maillard F."/>
            <person name="Morin E."/>
            <person name="Murat C."/>
            <person name="Nolan M."/>
            <person name="Ohm R."/>
            <person name="Pangilinan J."/>
            <person name="Pereira M."/>
            <person name="Perotto S."/>
            <person name="Peter M."/>
            <person name="Riley R."/>
            <person name="Sitrit Y."/>
            <person name="Stielow B."/>
            <person name="Szollosi G."/>
            <person name="Zifcakova L."/>
            <person name="Stursova M."/>
            <person name="Spatafora J.W."/>
            <person name="Tedersoo L."/>
            <person name="Vaario L.-M."/>
            <person name="Yamada A."/>
            <person name="Yan M."/>
            <person name="Wang P."/>
            <person name="Xu J."/>
            <person name="Bruns T."/>
            <person name="Baldrian P."/>
            <person name="Vilgalys R."/>
            <person name="Henrissat B."/>
            <person name="Grigoriev I.V."/>
            <person name="Hibbett D."/>
            <person name="Nagy L.G."/>
            <person name="Martin F.M."/>
        </authorList>
    </citation>
    <scope>NUCLEOTIDE SEQUENCE</scope>
    <source>
        <strain evidence="1">BED1</strain>
    </source>
</reference>
<dbReference type="Proteomes" id="UP001194468">
    <property type="component" value="Unassembled WGS sequence"/>
</dbReference>
<organism evidence="1 2">
    <name type="scientific">Boletus edulis BED1</name>
    <dbReference type="NCBI Taxonomy" id="1328754"/>
    <lineage>
        <taxon>Eukaryota</taxon>
        <taxon>Fungi</taxon>
        <taxon>Dikarya</taxon>
        <taxon>Basidiomycota</taxon>
        <taxon>Agaricomycotina</taxon>
        <taxon>Agaricomycetes</taxon>
        <taxon>Agaricomycetidae</taxon>
        <taxon>Boletales</taxon>
        <taxon>Boletineae</taxon>
        <taxon>Boletaceae</taxon>
        <taxon>Boletoideae</taxon>
        <taxon>Boletus</taxon>
    </lineage>
</organism>
<evidence type="ECO:0000313" key="2">
    <source>
        <dbReference type="Proteomes" id="UP001194468"/>
    </source>
</evidence>
<proteinExistence type="predicted"/>
<comment type="caution">
    <text evidence="1">The sequence shown here is derived from an EMBL/GenBank/DDBJ whole genome shotgun (WGS) entry which is preliminary data.</text>
</comment>
<accession>A0AAD4G9D0</accession>
<reference evidence="1" key="2">
    <citation type="journal article" date="2020" name="Nat. Commun.">
        <title>Large-scale genome sequencing of mycorrhizal fungi provides insights into the early evolution of symbiotic traits.</title>
        <authorList>
            <person name="Miyauchi S."/>
            <person name="Kiss E."/>
            <person name="Kuo A."/>
            <person name="Drula E."/>
            <person name="Kohler A."/>
            <person name="Sanchez-Garcia M."/>
            <person name="Morin E."/>
            <person name="Andreopoulos B."/>
            <person name="Barry K.W."/>
            <person name="Bonito G."/>
            <person name="Buee M."/>
            <person name="Carver A."/>
            <person name="Chen C."/>
            <person name="Cichocki N."/>
            <person name="Clum A."/>
            <person name="Culley D."/>
            <person name="Crous P.W."/>
            <person name="Fauchery L."/>
            <person name="Girlanda M."/>
            <person name="Hayes R.D."/>
            <person name="Keri Z."/>
            <person name="LaButti K."/>
            <person name="Lipzen A."/>
            <person name="Lombard V."/>
            <person name="Magnuson J."/>
            <person name="Maillard F."/>
            <person name="Murat C."/>
            <person name="Nolan M."/>
            <person name="Ohm R.A."/>
            <person name="Pangilinan J."/>
            <person name="Pereira M.F."/>
            <person name="Perotto S."/>
            <person name="Peter M."/>
            <person name="Pfister S."/>
            <person name="Riley R."/>
            <person name="Sitrit Y."/>
            <person name="Stielow J.B."/>
            <person name="Szollosi G."/>
            <person name="Zifcakova L."/>
            <person name="Stursova M."/>
            <person name="Spatafora J.W."/>
            <person name="Tedersoo L."/>
            <person name="Vaario L.M."/>
            <person name="Yamada A."/>
            <person name="Yan M."/>
            <person name="Wang P."/>
            <person name="Xu J."/>
            <person name="Bruns T."/>
            <person name="Baldrian P."/>
            <person name="Vilgalys R."/>
            <person name="Dunand C."/>
            <person name="Henrissat B."/>
            <person name="Grigoriev I.V."/>
            <person name="Hibbett D."/>
            <person name="Nagy L.G."/>
            <person name="Martin F.M."/>
        </authorList>
    </citation>
    <scope>NUCLEOTIDE SEQUENCE</scope>
    <source>
        <strain evidence="1">BED1</strain>
    </source>
</reference>
<keyword evidence="2" id="KW-1185">Reference proteome</keyword>
<sequence>MNILFYPKRWQGLLDLAKARMQLYAAVEDAFPRLEVAIDGRCSKVLHEVIAYYKI</sequence>
<gene>
    <name evidence="1" type="ORF">L210DRAFT_877685</name>
</gene>